<protein>
    <submittedName>
        <fullName evidence="1">Uncharacterized protein</fullName>
    </submittedName>
</protein>
<evidence type="ECO:0000313" key="1">
    <source>
        <dbReference type="EMBL" id="QMT18922.1"/>
    </source>
</evidence>
<proteinExistence type="predicted"/>
<dbReference type="Proteomes" id="UP000514716">
    <property type="component" value="Chromosome"/>
</dbReference>
<gene>
    <name evidence="1" type="ORF">H1Q58_08185</name>
</gene>
<dbReference type="KEGG" id="pdec:H1Q58_08185"/>
<dbReference type="RefSeq" id="WP_182093373.1">
    <property type="nucleotide sequence ID" value="NZ_CP059540.1"/>
</dbReference>
<evidence type="ECO:0000313" key="2">
    <source>
        <dbReference type="Proteomes" id="UP000514716"/>
    </source>
</evidence>
<name>A0A7D7RYL4_PLAMR</name>
<keyword evidence="2" id="KW-1185">Reference proteome</keyword>
<organism evidence="1 2">
    <name type="scientific">Planococcus maritimus</name>
    <dbReference type="NCBI Taxonomy" id="192421"/>
    <lineage>
        <taxon>Bacteria</taxon>
        <taxon>Bacillati</taxon>
        <taxon>Bacillota</taxon>
        <taxon>Bacilli</taxon>
        <taxon>Bacillales</taxon>
        <taxon>Caryophanaceae</taxon>
        <taxon>Planococcus</taxon>
    </lineage>
</organism>
<reference evidence="1 2" key="1">
    <citation type="submission" date="2020-07" db="EMBL/GenBank/DDBJ databases">
        <title>Screening of a cold-adapted Planococcus bacterium producing protease in traditional shrimp paste and protease identification by genome sequencing.</title>
        <authorList>
            <person name="Gao R."/>
            <person name="Leng W."/>
            <person name="Chu Q."/>
            <person name="Wu X."/>
            <person name="Liu H."/>
            <person name="Li X."/>
        </authorList>
    </citation>
    <scope>NUCLEOTIDE SEQUENCE [LARGE SCALE GENOMIC DNA]</scope>
    <source>
        <strain evidence="1 2">XJ11</strain>
    </source>
</reference>
<dbReference type="AlphaFoldDB" id="A0A7D7RYL4"/>
<dbReference type="EMBL" id="CP059540">
    <property type="protein sequence ID" value="QMT18922.1"/>
    <property type="molecule type" value="Genomic_DNA"/>
</dbReference>
<accession>A0A7D7RYL4</accession>
<sequence length="101" mass="11737">MIYEKVFTDIENPTIIDNFIMIYLNAKEIENPNINLEDPDMYIELNNPNASVGLIHSKVWFVDDGAIIGKRAGESWDRIDFYKTDESDAKYIKEVVDYEAK</sequence>